<evidence type="ECO:0000313" key="3">
    <source>
        <dbReference type="Proteomes" id="UP001432322"/>
    </source>
</evidence>
<reference evidence="2" key="1">
    <citation type="submission" date="2023-10" db="EMBL/GenBank/DDBJ databases">
        <title>Genome assembly of Pristionchus species.</title>
        <authorList>
            <person name="Yoshida K."/>
            <person name="Sommer R.J."/>
        </authorList>
    </citation>
    <scope>NUCLEOTIDE SEQUENCE</scope>
    <source>
        <strain evidence="2">RS5133</strain>
    </source>
</reference>
<sequence length="89" mass="10223">FWVDGNDDENKESKHRCTLSVDLLHRIQQQTTAIDLDGRRVRNPRLVQMNENLAAGSLHTSNLDSHDEDSNNDEDPEPDESVCHDRIRS</sequence>
<keyword evidence="3" id="KW-1185">Reference proteome</keyword>
<dbReference type="EMBL" id="BTSY01000007">
    <property type="protein sequence ID" value="GMT36602.1"/>
    <property type="molecule type" value="Genomic_DNA"/>
</dbReference>
<feature type="compositionally biased region" description="Acidic residues" evidence="1">
    <location>
        <begin position="70"/>
        <end position="80"/>
    </location>
</feature>
<dbReference type="AlphaFoldDB" id="A0AAV5WZZ3"/>
<feature type="region of interest" description="Disordered" evidence="1">
    <location>
        <begin position="49"/>
        <end position="89"/>
    </location>
</feature>
<dbReference type="Proteomes" id="UP001432322">
    <property type="component" value="Unassembled WGS sequence"/>
</dbReference>
<accession>A0AAV5WZZ3</accession>
<evidence type="ECO:0000256" key="1">
    <source>
        <dbReference type="SAM" id="MobiDB-lite"/>
    </source>
</evidence>
<organism evidence="2 3">
    <name type="scientific">Pristionchus fissidentatus</name>
    <dbReference type="NCBI Taxonomy" id="1538716"/>
    <lineage>
        <taxon>Eukaryota</taxon>
        <taxon>Metazoa</taxon>
        <taxon>Ecdysozoa</taxon>
        <taxon>Nematoda</taxon>
        <taxon>Chromadorea</taxon>
        <taxon>Rhabditida</taxon>
        <taxon>Rhabditina</taxon>
        <taxon>Diplogasteromorpha</taxon>
        <taxon>Diplogasteroidea</taxon>
        <taxon>Neodiplogasteridae</taxon>
        <taxon>Pristionchus</taxon>
    </lineage>
</organism>
<name>A0AAV5WZZ3_9BILA</name>
<protein>
    <submittedName>
        <fullName evidence="2">Uncharacterized protein</fullName>
    </submittedName>
</protein>
<feature type="non-terminal residue" evidence="2">
    <location>
        <position position="1"/>
    </location>
</feature>
<evidence type="ECO:0000313" key="2">
    <source>
        <dbReference type="EMBL" id="GMT36602.1"/>
    </source>
</evidence>
<gene>
    <name evidence="2" type="ORF">PFISCL1PPCAC_27899</name>
</gene>
<comment type="caution">
    <text evidence="2">The sequence shown here is derived from an EMBL/GenBank/DDBJ whole genome shotgun (WGS) entry which is preliminary data.</text>
</comment>
<feature type="non-terminal residue" evidence="2">
    <location>
        <position position="89"/>
    </location>
</feature>
<proteinExistence type="predicted"/>